<evidence type="ECO:0000313" key="1">
    <source>
        <dbReference type="Proteomes" id="UP000790787"/>
    </source>
</evidence>
<protein>
    <submittedName>
        <fullName evidence="2">Uncharacterized protein LOC142162955</fullName>
    </submittedName>
</protein>
<reference evidence="2" key="2">
    <citation type="submission" date="2025-08" db="UniProtKB">
        <authorList>
            <consortium name="RefSeq"/>
        </authorList>
    </citation>
    <scope>IDENTIFICATION</scope>
    <source>
        <tissue evidence="2">Leaf</tissue>
    </source>
</reference>
<accession>A0AC58RU84</accession>
<sequence length="771" mass="87880">MELTGGDQLDDVDDINATNDDPQETDIAEISFHAILGHSVGTTMKLQGNGGIIRCNKVCRNLQIQLPGLTITQDHYPFVVGGVDLVFGIKWLASLNTIQANWKDMFIIFNWQGKRYKLQGVRSANFTVASLQSFNKLSENPGNPIQTLLDEFQSVFSKSTSLPPFRTYSHAIPLLPDSKPPNIRPYRYPHSQKTEIENQVVALLDSGFIRLSSISFTSPVLLVKRKELTKKDAFHWNAKVEEVFQHLKRILTSVPALRLPDFTRQFIVECDASSDGVWAILLQQYHHIAYFSKGFSFSNRIKSTYDRELLALVLALQKWKHYLLGRHFIITTDHYNLKYLLNQQSESENKGADALSLRPQHADFFTLVMPIPLNFSDLREEIEADPYTKQIRDQLSSDPSTHPDFLLSANHLYYKSRLVIPDYPELKAKILAEAHDSPTGGHVRYLKTLKRVSANFFWPCLKHDVKLFVQNCLICQQHKYETLAPAGLLQPLPIPNRVWEDISLDFIVGLPPSNGFDTILVVVDRFSKYNHFLALYHPFTAKTVAGVLCKEIVRLHGLPRSILSDRDVVFSTARGARSDVLARTKFQSLEGTIQDEISIDSKRRDLSFNVGDAVFLRLQPYRQKSLAKRPNEKLSRYFGPYKIVRKVGPVSYEVQLPQTSKVHPIFHVSLLRPTLGCSDVTSPPPLPLLGELELMLESEKVLSHRWVKESRVSTLELLIQWRHRSIEEASWEDYDLLAVQFPSFWLEDKLLKCISDETVNQQLLLGTAPAV</sequence>
<keyword evidence="1" id="KW-1185">Reference proteome</keyword>
<dbReference type="RefSeq" id="XP_075076288.1">
    <property type="nucleotide sequence ID" value="XM_075220187.1"/>
</dbReference>
<dbReference type="Proteomes" id="UP000790787">
    <property type="component" value="Chromosome 8"/>
</dbReference>
<proteinExistence type="predicted"/>
<gene>
    <name evidence="2" type="primary">LOC142162955</name>
</gene>
<reference evidence="1" key="1">
    <citation type="journal article" date="2014" name="Nat. Commun.">
        <title>The tobacco genome sequence and its comparison with those of tomato and potato.</title>
        <authorList>
            <person name="Sierro N."/>
            <person name="Battey J.N."/>
            <person name="Ouadi S."/>
            <person name="Bakaher N."/>
            <person name="Bovet L."/>
            <person name="Willig A."/>
            <person name="Goepfert S."/>
            <person name="Peitsch M.C."/>
            <person name="Ivanov N.V."/>
        </authorList>
    </citation>
    <scope>NUCLEOTIDE SEQUENCE [LARGE SCALE GENOMIC DNA]</scope>
</reference>
<organism evidence="1 2">
    <name type="scientific">Nicotiana tabacum</name>
    <name type="common">Common tobacco</name>
    <dbReference type="NCBI Taxonomy" id="4097"/>
    <lineage>
        <taxon>Eukaryota</taxon>
        <taxon>Viridiplantae</taxon>
        <taxon>Streptophyta</taxon>
        <taxon>Embryophyta</taxon>
        <taxon>Tracheophyta</taxon>
        <taxon>Spermatophyta</taxon>
        <taxon>Magnoliopsida</taxon>
        <taxon>eudicotyledons</taxon>
        <taxon>Gunneridae</taxon>
        <taxon>Pentapetalae</taxon>
        <taxon>asterids</taxon>
        <taxon>lamiids</taxon>
        <taxon>Solanales</taxon>
        <taxon>Solanaceae</taxon>
        <taxon>Nicotianoideae</taxon>
        <taxon>Nicotianeae</taxon>
        <taxon>Nicotiana</taxon>
    </lineage>
</organism>
<evidence type="ECO:0000313" key="2">
    <source>
        <dbReference type="RefSeq" id="XP_075076288.1"/>
    </source>
</evidence>
<name>A0AC58RU84_TOBAC</name>